<evidence type="ECO:0000256" key="5">
    <source>
        <dbReference type="ARBA" id="ARBA00023136"/>
    </source>
</evidence>
<feature type="transmembrane region" description="Helical" evidence="6">
    <location>
        <begin position="136"/>
        <end position="161"/>
    </location>
</feature>
<evidence type="ECO:0000313" key="8">
    <source>
        <dbReference type="Proteomes" id="UP001275440"/>
    </source>
</evidence>
<evidence type="ECO:0000313" key="7">
    <source>
        <dbReference type="EMBL" id="MDV2478464.1"/>
    </source>
</evidence>
<keyword evidence="5 6" id="KW-0472">Membrane</keyword>
<name>A0ABU3WWU2_9NOCA</name>
<evidence type="ECO:0000256" key="3">
    <source>
        <dbReference type="ARBA" id="ARBA00022692"/>
    </source>
</evidence>
<evidence type="ECO:0000256" key="4">
    <source>
        <dbReference type="ARBA" id="ARBA00022989"/>
    </source>
</evidence>
<dbReference type="NCBIfam" id="TIGR00374">
    <property type="entry name" value="flippase-like domain"/>
    <property type="match status" value="1"/>
</dbReference>
<feature type="transmembrane region" description="Helical" evidence="6">
    <location>
        <begin position="28"/>
        <end position="49"/>
    </location>
</feature>
<keyword evidence="4 6" id="KW-1133">Transmembrane helix</keyword>
<dbReference type="Pfam" id="PF03706">
    <property type="entry name" value="LPG_synthase_TM"/>
    <property type="match status" value="1"/>
</dbReference>
<reference evidence="7 8" key="1">
    <citation type="submission" date="2019-10" db="EMBL/GenBank/DDBJ databases">
        <title>Draft Genome Assembly of Rhodococcus zopfii DSM44189.</title>
        <authorList>
            <person name="Sutton J.M."/>
            <person name="Akob D.M."/>
            <person name="Bushman T.J."/>
        </authorList>
    </citation>
    <scope>NUCLEOTIDE SEQUENCE [LARGE SCALE GENOMIC DNA]</scope>
    <source>
        <strain evidence="7 8">DSM 44189</strain>
    </source>
</reference>
<accession>A0ABU3WWU2</accession>
<feature type="transmembrane region" description="Helical" evidence="6">
    <location>
        <begin position="167"/>
        <end position="186"/>
    </location>
</feature>
<evidence type="ECO:0000256" key="1">
    <source>
        <dbReference type="ARBA" id="ARBA00004651"/>
    </source>
</evidence>
<dbReference type="PANTHER" id="PTHR39087:SF2">
    <property type="entry name" value="UPF0104 MEMBRANE PROTEIN MJ1595"/>
    <property type="match status" value="1"/>
</dbReference>
<feature type="transmembrane region" description="Helical" evidence="6">
    <location>
        <begin position="61"/>
        <end position="81"/>
    </location>
</feature>
<dbReference type="Proteomes" id="UP001275440">
    <property type="component" value="Unassembled WGS sequence"/>
</dbReference>
<comment type="subcellular location">
    <subcellularLocation>
        <location evidence="1">Cell membrane</location>
        <topology evidence="1">Multi-pass membrane protein</topology>
    </subcellularLocation>
</comment>
<dbReference type="InterPro" id="IPR022791">
    <property type="entry name" value="L-PG_synthase/AglD"/>
</dbReference>
<proteinExistence type="predicted"/>
<protein>
    <submittedName>
        <fullName evidence="7">UPF0104 family protein</fullName>
    </submittedName>
</protein>
<feature type="transmembrane region" description="Helical" evidence="6">
    <location>
        <begin position="319"/>
        <end position="341"/>
    </location>
</feature>
<dbReference type="PANTHER" id="PTHR39087">
    <property type="entry name" value="UPF0104 MEMBRANE PROTEIN MJ1595"/>
    <property type="match status" value="1"/>
</dbReference>
<evidence type="ECO:0000256" key="2">
    <source>
        <dbReference type="ARBA" id="ARBA00022475"/>
    </source>
</evidence>
<organism evidence="7 8">
    <name type="scientific">Rhodococcus zopfii</name>
    <dbReference type="NCBI Taxonomy" id="43772"/>
    <lineage>
        <taxon>Bacteria</taxon>
        <taxon>Bacillati</taxon>
        <taxon>Actinomycetota</taxon>
        <taxon>Actinomycetes</taxon>
        <taxon>Mycobacteriales</taxon>
        <taxon>Nocardiaceae</taxon>
        <taxon>Rhodococcus</taxon>
    </lineage>
</organism>
<gene>
    <name evidence="7" type="ORF">F8M49_29150</name>
</gene>
<feature type="transmembrane region" description="Helical" evidence="6">
    <location>
        <begin position="101"/>
        <end position="124"/>
    </location>
</feature>
<comment type="caution">
    <text evidence="7">The sequence shown here is derived from an EMBL/GenBank/DDBJ whole genome shotgun (WGS) entry which is preliminary data.</text>
</comment>
<dbReference type="EMBL" id="WBMO01000005">
    <property type="protein sequence ID" value="MDV2478464.1"/>
    <property type="molecule type" value="Genomic_DNA"/>
</dbReference>
<keyword evidence="8" id="KW-1185">Reference proteome</keyword>
<sequence length="392" mass="41211">MIRVAPPRDEPPRPGAAPRRGGFVWAKWLLGAALVVLLTVEAVYLWPSLSDSWRALTEMHWGWFAACIAAQAASLSGFAGVQQRLLHAGGVTVGHFRSASVVYASTAMSVTLPAGPVFSTAFTYKATRRWGATPVVASWQLAVSGVIATATLAAVGVAGALAVGSRVSPVTLVLAVAGTFALFFGLRQIAKNPSSIEALGLWVIHRANRVTKKPAETGVQTFERILSQLESVKLGRRDALTALGWSGVHRMSDVACLGLACWTVGGDPSLPGLLIAFTAAKAVASVPLAPGGLGFVDGTLIATLTAAGMSASQSLAAVFVYRVVSFVIVAIVGWIVIAVQYRSHRIDDAELDLEREHQARSLLTRRSESAPPLRRRAEAGSGPGLIVIHATE</sequence>
<evidence type="ECO:0000256" key="6">
    <source>
        <dbReference type="SAM" id="Phobius"/>
    </source>
</evidence>
<keyword evidence="2" id="KW-1003">Cell membrane</keyword>
<keyword evidence="3 6" id="KW-0812">Transmembrane</keyword>